<evidence type="ECO:0000256" key="6">
    <source>
        <dbReference type="PROSITE-ProRule" id="PRU01024"/>
    </source>
</evidence>
<keyword evidence="1" id="KW-0408">Iron</keyword>
<evidence type="ECO:0000256" key="1">
    <source>
        <dbReference type="ARBA" id="ARBA00022485"/>
    </source>
</evidence>
<dbReference type="Gene3D" id="2.40.50.1070">
    <property type="match status" value="1"/>
</dbReference>
<keyword evidence="5" id="KW-0411">Iron-sulfur</keyword>
<evidence type="ECO:0000256" key="4">
    <source>
        <dbReference type="ARBA" id="ARBA00022691"/>
    </source>
</evidence>
<dbReference type="InterPro" id="IPR029063">
    <property type="entry name" value="SAM-dependent_MTases_sf"/>
</dbReference>
<feature type="active site" description="Nucleophile" evidence="6">
    <location>
        <position position="385"/>
    </location>
</feature>
<keyword evidence="4 6" id="KW-0949">S-adenosyl-L-methionine</keyword>
<evidence type="ECO:0000256" key="2">
    <source>
        <dbReference type="ARBA" id="ARBA00022603"/>
    </source>
</evidence>
<proteinExistence type="inferred from homology"/>
<feature type="binding site" evidence="6">
    <location>
        <position position="359"/>
    </location>
    <ligand>
        <name>S-adenosyl-L-methionine</name>
        <dbReference type="ChEBI" id="CHEBI:59789"/>
    </ligand>
</feature>
<dbReference type="PROSITE" id="PS51687">
    <property type="entry name" value="SAM_MT_RNA_M5U"/>
    <property type="match status" value="1"/>
</dbReference>
<evidence type="ECO:0000313" key="7">
    <source>
        <dbReference type="EMBL" id="MCQ8241381.1"/>
    </source>
</evidence>
<keyword evidence="1" id="KW-0479">Metal-binding</keyword>
<dbReference type="RefSeq" id="WP_422920122.1">
    <property type="nucleotide sequence ID" value="NZ_JAMZEJ010000006.1"/>
</dbReference>
<dbReference type="GO" id="GO:0008168">
    <property type="term" value="F:methyltransferase activity"/>
    <property type="evidence" value="ECO:0007669"/>
    <property type="project" value="UniProtKB-KW"/>
</dbReference>
<dbReference type="InterPro" id="IPR010280">
    <property type="entry name" value="U5_MeTrfase_fam"/>
</dbReference>
<reference evidence="7 8" key="1">
    <citation type="submission" date="2022-06" db="EMBL/GenBank/DDBJ databases">
        <title>Rhizosaccharibacter gen. nov. sp. nov. KSS12, endophytic bacteria isolated from sugarcane.</title>
        <authorList>
            <person name="Pitiwittayakul N."/>
        </authorList>
    </citation>
    <scope>NUCLEOTIDE SEQUENCE [LARGE SCALE GENOMIC DNA]</scope>
    <source>
        <strain evidence="7 8">KSS12</strain>
    </source>
</reference>
<dbReference type="PANTHER" id="PTHR11061">
    <property type="entry name" value="RNA M5U METHYLTRANSFERASE"/>
    <property type="match status" value="1"/>
</dbReference>
<feature type="binding site" evidence="6">
    <location>
        <position position="295"/>
    </location>
    <ligand>
        <name>S-adenosyl-L-methionine</name>
        <dbReference type="ChEBI" id="CHEBI:59789"/>
    </ligand>
</feature>
<dbReference type="Proteomes" id="UP001524547">
    <property type="component" value="Unassembled WGS sequence"/>
</dbReference>
<dbReference type="EMBL" id="JAMZEJ010000006">
    <property type="protein sequence ID" value="MCQ8241381.1"/>
    <property type="molecule type" value="Genomic_DNA"/>
</dbReference>
<sequence length="441" mass="46519">MTTIETTGTGGVPLRLRIEELGRDGDGIATTPEGRGFVRGGLPGEIVEASPLDGRHLLATGIIEPSPFRVEPPCSLFGRCGGCVVQHLHPAEALRWKTGLVASALTRAGFVLPAQIGRHQTLPRTRRRMDLAIRRAGALLLLGLHERGSDRVVSLTECHVLVPELFALIQPLRAVLGSLEGLRRTGTLLVNLLDSGPDLLLGTDRRLSNADRSRLAGFAADHGIRRIAWQPAGGGTPEPVSVAGPVHHRFGGIETSPPPGAFLQATADGEQAIVAAVLDALPANAPRSRRAVDLYAGCGTISLPLSDRVRTEAAEGHAYAAACLQAAAGGRRLSVQQRDLNRQPLMPRELNGAEMVVLDPPHAGAGAQIAPLCASDVARVAYVSCNPAALEKDASFLAAAGFSLSAVTVIDQFLWSANVESVCVFTRKPAKRHGPLPRPAR</sequence>
<dbReference type="Gene3D" id="2.40.50.140">
    <property type="entry name" value="Nucleic acid-binding proteins"/>
    <property type="match status" value="1"/>
</dbReference>
<evidence type="ECO:0000256" key="3">
    <source>
        <dbReference type="ARBA" id="ARBA00022679"/>
    </source>
</evidence>
<name>A0ABT1VYG2_9PROT</name>
<keyword evidence="3 6" id="KW-0808">Transferase</keyword>
<keyword evidence="8" id="KW-1185">Reference proteome</keyword>
<comment type="similarity">
    <text evidence="6">Belongs to the class I-like SAM-binding methyltransferase superfamily. RNA M5U methyltransferase family.</text>
</comment>
<dbReference type="GO" id="GO:0032259">
    <property type="term" value="P:methylation"/>
    <property type="evidence" value="ECO:0007669"/>
    <property type="project" value="UniProtKB-KW"/>
</dbReference>
<dbReference type="SUPFAM" id="SSF53335">
    <property type="entry name" value="S-adenosyl-L-methionine-dependent methyltransferases"/>
    <property type="match status" value="1"/>
</dbReference>
<dbReference type="Pfam" id="PF05958">
    <property type="entry name" value="tRNA_U5-meth_tr"/>
    <property type="match status" value="1"/>
</dbReference>
<evidence type="ECO:0000313" key="8">
    <source>
        <dbReference type="Proteomes" id="UP001524547"/>
    </source>
</evidence>
<comment type="caution">
    <text evidence="7">The sequence shown here is derived from an EMBL/GenBank/DDBJ whole genome shotgun (WGS) entry which is preliminary data.</text>
</comment>
<gene>
    <name evidence="7" type="ORF">NFI88_11075</name>
</gene>
<dbReference type="InterPro" id="IPR012340">
    <property type="entry name" value="NA-bd_OB-fold"/>
</dbReference>
<accession>A0ABT1VYG2</accession>
<dbReference type="SUPFAM" id="SSF50249">
    <property type="entry name" value="Nucleic acid-binding proteins"/>
    <property type="match status" value="1"/>
</dbReference>
<evidence type="ECO:0000256" key="5">
    <source>
        <dbReference type="ARBA" id="ARBA00023014"/>
    </source>
</evidence>
<keyword evidence="1" id="KW-0004">4Fe-4S</keyword>
<feature type="binding site" evidence="6">
    <location>
        <position position="264"/>
    </location>
    <ligand>
        <name>S-adenosyl-L-methionine</name>
        <dbReference type="ChEBI" id="CHEBI:59789"/>
    </ligand>
</feature>
<keyword evidence="2 6" id="KW-0489">Methyltransferase</keyword>
<dbReference type="PANTHER" id="PTHR11061:SF49">
    <property type="entry name" value="23S RRNA (URACIL(1939)-C(5))-METHYLTRANSFERASE RLMD"/>
    <property type="match status" value="1"/>
</dbReference>
<organism evidence="7 8">
    <name type="scientific">Rhizosaccharibacter radicis</name>
    <dbReference type="NCBI Taxonomy" id="2782605"/>
    <lineage>
        <taxon>Bacteria</taxon>
        <taxon>Pseudomonadati</taxon>
        <taxon>Pseudomonadota</taxon>
        <taxon>Alphaproteobacteria</taxon>
        <taxon>Acetobacterales</taxon>
        <taxon>Acetobacteraceae</taxon>
        <taxon>Rhizosaccharibacter</taxon>
    </lineage>
</organism>
<dbReference type="Gene3D" id="3.40.50.150">
    <property type="entry name" value="Vaccinia Virus protein VP39"/>
    <property type="match status" value="1"/>
</dbReference>
<feature type="binding site" evidence="6">
    <location>
        <position position="315"/>
    </location>
    <ligand>
        <name>S-adenosyl-L-methionine</name>
        <dbReference type="ChEBI" id="CHEBI:59789"/>
    </ligand>
</feature>
<protein>
    <submittedName>
        <fullName evidence="7">Class I SAM-dependent RNA methyltransferase</fullName>
    </submittedName>
</protein>